<evidence type="ECO:0000256" key="1">
    <source>
        <dbReference type="ARBA" id="ARBA00004240"/>
    </source>
</evidence>
<sequence length="599" mass="66733">MKTVFVTVGTTSFDDLIGAVTSDESVKALIDRGYTDVVLQVGRGSVVPEPDSCPGLTLQVFRFKDSIAEDMKHSDLVISHAGAGSCLEALGANKPLLVVVNDKLMDNHQLELAKQLQADSHLIYCTCSTLPQTLRDMDLSALTTYVPVDLSVQCKIINLEYVECFWHPNISTMNYTFSSAFLHNPTQDCPEYIMEHSYTVGCRIPLKDPGLKFNKFYTNVSTERNHTFSKEFDSLHRTVQLNPPYNLSVVWNEQDGTLSLQWNSSSPLQKTCVVYMVRNLKDTRQFVNVTRTSYSLSHVSQNMPYVFQVRSTVADACGGSDLWSDWSTPVESGNGISREGRWQGFYGVLSVLLLFLLGLLCYCERKKIILLTVVPDPSKNLQDLFHKHDGNVESWVHISRELKEAFEPDYTETSCDVCEVTPSCDAGPTPVASPASQTDNRDEPSTEELRADDPSTEEHPTDEPSTEEHPADTEEHPADTEEHPTDEPSTEEHPADTEEHPADESSTEEHPADTEEHPADEPSTEEHPADTEEHPADTEEHPTDEPSTEEHPTDEPSTEEHPADTEEHPADTEEHPADTEEHPADEPSTDKEPAGQQSS</sequence>
<dbReference type="InterPro" id="IPR048651">
    <property type="entry name" value="CRLF2-like_D1"/>
</dbReference>
<dbReference type="SUPFAM" id="SSF53756">
    <property type="entry name" value="UDP-Glycosyltransferase/glycogen phosphorylase"/>
    <property type="match status" value="1"/>
</dbReference>
<comment type="similarity">
    <text evidence="2">Belongs to the glycosyltransferase 28 family.</text>
</comment>
<evidence type="ECO:0000256" key="5">
    <source>
        <dbReference type="ARBA" id="ARBA00022676"/>
    </source>
</evidence>
<dbReference type="Gene3D" id="3.40.50.2000">
    <property type="entry name" value="Glycogen Phosphorylase B"/>
    <property type="match status" value="1"/>
</dbReference>
<dbReference type="InterPro" id="IPR036116">
    <property type="entry name" value="FN3_sf"/>
</dbReference>
<dbReference type="Pfam" id="PF04101">
    <property type="entry name" value="Glyco_tran_28_C"/>
    <property type="match status" value="1"/>
</dbReference>
<evidence type="ECO:0000313" key="11">
    <source>
        <dbReference type="Proteomes" id="UP000579812"/>
    </source>
</evidence>
<proteinExistence type="inferred from homology"/>
<dbReference type="PANTHER" id="PTHR12867">
    <property type="entry name" value="GLYCOSYL TRANSFERASE-RELATED"/>
    <property type="match status" value="1"/>
</dbReference>
<keyword evidence="11" id="KW-1185">Reference proteome</keyword>
<comment type="caution">
    <text evidence="10">The sequence shown here is derived from an EMBL/GenBank/DDBJ whole genome shotgun (WGS) entry which is preliminary data.</text>
</comment>
<dbReference type="InterPro" id="IPR007235">
    <property type="entry name" value="Glyco_trans_28_C"/>
</dbReference>
<gene>
    <name evidence="10" type="ORF">G5714_014074</name>
</gene>
<comment type="subcellular location">
    <subcellularLocation>
        <location evidence="1">Endoplasmic reticulum</location>
    </subcellularLocation>
</comment>
<evidence type="ECO:0000256" key="7">
    <source>
        <dbReference type="ARBA" id="ARBA00022824"/>
    </source>
</evidence>
<feature type="region of interest" description="Disordered" evidence="8">
    <location>
        <begin position="425"/>
        <end position="599"/>
    </location>
</feature>
<evidence type="ECO:0000256" key="2">
    <source>
        <dbReference type="ARBA" id="ARBA00006962"/>
    </source>
</evidence>
<dbReference type="Proteomes" id="UP000579812">
    <property type="component" value="Unassembled WGS sequence"/>
</dbReference>
<evidence type="ECO:0000259" key="9">
    <source>
        <dbReference type="PROSITE" id="PS50853"/>
    </source>
</evidence>
<feature type="compositionally biased region" description="Basic and acidic residues" evidence="8">
    <location>
        <begin position="439"/>
        <end position="593"/>
    </location>
</feature>
<dbReference type="SUPFAM" id="SSF49265">
    <property type="entry name" value="Fibronectin type III"/>
    <property type="match status" value="2"/>
</dbReference>
<dbReference type="AlphaFoldDB" id="A0A7J6CDM2"/>
<dbReference type="Gene3D" id="2.60.40.10">
    <property type="entry name" value="Immunoglobulins"/>
    <property type="match status" value="2"/>
</dbReference>
<dbReference type="GO" id="GO:0004577">
    <property type="term" value="F:N-acetylglucosaminyldiphosphodolichol N-acetylglucosaminyltransferase activity"/>
    <property type="evidence" value="ECO:0007669"/>
    <property type="project" value="UniProtKB-EC"/>
</dbReference>
<dbReference type="InterPro" id="IPR039042">
    <property type="entry name" value="Alg13-like"/>
</dbReference>
<evidence type="ECO:0000256" key="4">
    <source>
        <dbReference type="ARBA" id="ARBA00017468"/>
    </source>
</evidence>
<dbReference type="InterPro" id="IPR003961">
    <property type="entry name" value="FN3_dom"/>
</dbReference>
<evidence type="ECO:0000313" key="10">
    <source>
        <dbReference type="EMBL" id="KAF4104743.1"/>
    </source>
</evidence>
<dbReference type="InterPro" id="IPR013783">
    <property type="entry name" value="Ig-like_fold"/>
</dbReference>
<keyword evidence="6" id="KW-0808">Transferase</keyword>
<feature type="domain" description="Fibronectin type-III" evidence="9">
    <location>
        <begin position="243"/>
        <end position="335"/>
    </location>
</feature>
<evidence type="ECO:0000256" key="6">
    <source>
        <dbReference type="ARBA" id="ARBA00022679"/>
    </source>
</evidence>
<reference evidence="10 11" key="1">
    <citation type="submission" date="2020-04" db="EMBL/GenBank/DDBJ databases">
        <title>Chromosome-level genome assembly of a cyprinid fish Onychostoma macrolepis by integration of Nanopore Sequencing, Bionano and Hi-C technology.</title>
        <authorList>
            <person name="Wang D."/>
        </authorList>
    </citation>
    <scope>NUCLEOTIDE SEQUENCE [LARGE SCALE GENOMIC DNA]</scope>
    <source>
        <strain evidence="10">SWU-2019</strain>
        <tissue evidence="10">Muscle</tissue>
    </source>
</reference>
<organism evidence="10 11">
    <name type="scientific">Onychostoma macrolepis</name>
    <dbReference type="NCBI Taxonomy" id="369639"/>
    <lineage>
        <taxon>Eukaryota</taxon>
        <taxon>Metazoa</taxon>
        <taxon>Chordata</taxon>
        <taxon>Craniata</taxon>
        <taxon>Vertebrata</taxon>
        <taxon>Euteleostomi</taxon>
        <taxon>Actinopterygii</taxon>
        <taxon>Neopterygii</taxon>
        <taxon>Teleostei</taxon>
        <taxon>Ostariophysi</taxon>
        <taxon>Cypriniformes</taxon>
        <taxon>Cyprinidae</taxon>
        <taxon>Acrossocheilinae</taxon>
        <taxon>Onychostoma</taxon>
    </lineage>
</organism>
<dbReference type="Pfam" id="PF21604">
    <property type="entry name" value="CRLF2_D1"/>
    <property type="match status" value="1"/>
</dbReference>
<evidence type="ECO:0000256" key="3">
    <source>
        <dbReference type="ARBA" id="ARBA00012614"/>
    </source>
</evidence>
<dbReference type="GO" id="GO:0006488">
    <property type="term" value="P:dolichol-linked oligosaccharide biosynthetic process"/>
    <property type="evidence" value="ECO:0007669"/>
    <property type="project" value="InterPro"/>
</dbReference>
<keyword evidence="7" id="KW-0256">Endoplasmic reticulum</keyword>
<dbReference type="GO" id="GO:0005783">
    <property type="term" value="C:endoplasmic reticulum"/>
    <property type="evidence" value="ECO:0007669"/>
    <property type="project" value="UniProtKB-SubCell"/>
</dbReference>
<protein>
    <recommendedName>
        <fullName evidence="4">UDP-N-acetylglucosamine transferase subunit ALG13</fullName>
        <ecNumber evidence="3">2.4.1.141</ecNumber>
    </recommendedName>
</protein>
<keyword evidence="5" id="KW-0328">Glycosyltransferase</keyword>
<evidence type="ECO:0000256" key="8">
    <source>
        <dbReference type="SAM" id="MobiDB-lite"/>
    </source>
</evidence>
<accession>A0A7J6CDM2</accession>
<dbReference type="PANTHER" id="PTHR12867:SF6">
    <property type="entry name" value="N-ACETYLGLUCOSAMINYLDIPHOSPHODOLICHOL N-ACETYLGLUCOSAMINYLTRANSFERASE"/>
    <property type="match status" value="1"/>
</dbReference>
<dbReference type="PROSITE" id="PS50853">
    <property type="entry name" value="FN3"/>
    <property type="match status" value="1"/>
</dbReference>
<dbReference type="EMBL" id="JAAMOB010000014">
    <property type="protein sequence ID" value="KAF4104743.1"/>
    <property type="molecule type" value="Genomic_DNA"/>
</dbReference>
<name>A0A7J6CDM2_9TELE</name>
<dbReference type="EC" id="2.4.1.141" evidence="3"/>